<protein>
    <submittedName>
        <fullName evidence="5">FAD binding domain-containing protein</fullName>
    </submittedName>
</protein>
<dbReference type="InterPro" id="IPR002346">
    <property type="entry name" value="Mopterin_DH_FAD-bd"/>
</dbReference>
<dbReference type="InterPro" id="IPR005107">
    <property type="entry name" value="CO_DH_flav_C"/>
</dbReference>
<dbReference type="PROSITE" id="PS51387">
    <property type="entry name" value="FAD_PCMH"/>
    <property type="match status" value="1"/>
</dbReference>
<dbReference type="PANTHER" id="PTHR42659:SF2">
    <property type="entry name" value="XANTHINE DEHYDROGENASE SUBUNIT C-RELATED"/>
    <property type="match status" value="1"/>
</dbReference>
<evidence type="ECO:0000259" key="4">
    <source>
        <dbReference type="PROSITE" id="PS51387"/>
    </source>
</evidence>
<dbReference type="Proteomes" id="UP001596002">
    <property type="component" value="Unassembled WGS sequence"/>
</dbReference>
<dbReference type="RefSeq" id="WP_380025739.1">
    <property type="nucleotide sequence ID" value="NZ_JBHSHC010000090.1"/>
</dbReference>
<dbReference type="Gene3D" id="3.30.465.10">
    <property type="match status" value="1"/>
</dbReference>
<dbReference type="SUPFAM" id="SSF55447">
    <property type="entry name" value="CO dehydrogenase flavoprotein C-terminal domain-like"/>
    <property type="match status" value="1"/>
</dbReference>
<evidence type="ECO:0000256" key="1">
    <source>
        <dbReference type="ARBA" id="ARBA00022630"/>
    </source>
</evidence>
<keyword evidence="2" id="KW-0274">FAD</keyword>
<dbReference type="InterPro" id="IPR051312">
    <property type="entry name" value="Diverse_Substr_Oxidored"/>
</dbReference>
<dbReference type="InterPro" id="IPR036318">
    <property type="entry name" value="FAD-bd_PCMH-like_sf"/>
</dbReference>
<keyword evidence="3" id="KW-0560">Oxidoreductase</keyword>
<evidence type="ECO:0000313" key="6">
    <source>
        <dbReference type="Proteomes" id="UP001596002"/>
    </source>
</evidence>
<dbReference type="SMART" id="SM01092">
    <property type="entry name" value="CO_deh_flav_C"/>
    <property type="match status" value="1"/>
</dbReference>
<dbReference type="Gene3D" id="3.30.390.50">
    <property type="entry name" value="CO dehydrogenase flavoprotein, C-terminal domain"/>
    <property type="match status" value="1"/>
</dbReference>
<reference evidence="6" key="1">
    <citation type="journal article" date="2019" name="Int. J. Syst. Evol. Microbiol.">
        <title>The Global Catalogue of Microorganisms (GCM) 10K type strain sequencing project: providing services to taxonomists for standard genome sequencing and annotation.</title>
        <authorList>
            <consortium name="The Broad Institute Genomics Platform"/>
            <consortium name="The Broad Institute Genome Sequencing Center for Infectious Disease"/>
            <person name="Wu L."/>
            <person name="Ma J."/>
        </authorList>
    </citation>
    <scope>NUCLEOTIDE SEQUENCE [LARGE SCALE GENOMIC DNA]</scope>
    <source>
        <strain evidence="6">WYCCWR 12678</strain>
    </source>
</reference>
<dbReference type="PANTHER" id="PTHR42659">
    <property type="entry name" value="XANTHINE DEHYDROGENASE SUBUNIT C-RELATED"/>
    <property type="match status" value="1"/>
</dbReference>
<dbReference type="InterPro" id="IPR016169">
    <property type="entry name" value="FAD-bd_PCMH_sub2"/>
</dbReference>
<organism evidence="5 6">
    <name type="scientific">Effusibacillus consociatus</name>
    <dbReference type="NCBI Taxonomy" id="1117041"/>
    <lineage>
        <taxon>Bacteria</taxon>
        <taxon>Bacillati</taxon>
        <taxon>Bacillota</taxon>
        <taxon>Bacilli</taxon>
        <taxon>Bacillales</taxon>
        <taxon>Alicyclobacillaceae</taxon>
        <taxon>Effusibacillus</taxon>
    </lineage>
</organism>
<gene>
    <name evidence="5" type="ORF">ACFO8Q_10660</name>
</gene>
<dbReference type="InterPro" id="IPR016167">
    <property type="entry name" value="FAD-bd_PCMH_sub1"/>
</dbReference>
<dbReference type="InterPro" id="IPR036683">
    <property type="entry name" value="CO_DH_flav_C_dom_sf"/>
</dbReference>
<proteinExistence type="predicted"/>
<comment type="caution">
    <text evidence="5">The sequence shown here is derived from an EMBL/GenBank/DDBJ whole genome shotgun (WGS) entry which is preliminary data.</text>
</comment>
<feature type="domain" description="FAD-binding PCMH-type" evidence="4">
    <location>
        <begin position="1"/>
        <end position="174"/>
    </location>
</feature>
<evidence type="ECO:0000256" key="2">
    <source>
        <dbReference type="ARBA" id="ARBA00022827"/>
    </source>
</evidence>
<keyword evidence="1" id="KW-0285">Flavoprotein</keyword>
<keyword evidence="6" id="KW-1185">Reference proteome</keyword>
<dbReference type="Gene3D" id="3.30.43.10">
    <property type="entry name" value="Uridine Diphospho-n-acetylenolpyruvylglucosamine Reductase, domain 2"/>
    <property type="match status" value="1"/>
</dbReference>
<sequence>MISFDFEYYKPSSILEAVRLFQQLSLQGKKPIYYSGGTEIITMARLNLLFTKAVIDIKGIPECNALQIRKNQLTIGTALTLTHLSEANVFPLLTETAGRAADHTARNKITLGGNICGSIIYREAVLPFLLSDSEVVLAGTKGIKVMPINSVFIRELQLEKGEFFVQVRTDRSYAELPYVSVKKRKLEKIDYPLVTIAALKKENRIRAAFSGVCAFPFRSLEMEDDLNNENLPLEIRIDRAISHLPAPIIDDIRGSSEYREFVLKNTLFEILETLEGVRE</sequence>
<dbReference type="InterPro" id="IPR016166">
    <property type="entry name" value="FAD-bd_PCMH"/>
</dbReference>
<evidence type="ECO:0000313" key="5">
    <source>
        <dbReference type="EMBL" id="MFC4767818.1"/>
    </source>
</evidence>
<name>A0ABV9Q224_9BACL</name>
<evidence type="ECO:0000256" key="3">
    <source>
        <dbReference type="ARBA" id="ARBA00023002"/>
    </source>
</evidence>
<accession>A0ABV9Q224</accession>
<dbReference type="SUPFAM" id="SSF56176">
    <property type="entry name" value="FAD-binding/transporter-associated domain-like"/>
    <property type="match status" value="1"/>
</dbReference>
<dbReference type="EMBL" id="JBHSHC010000090">
    <property type="protein sequence ID" value="MFC4767818.1"/>
    <property type="molecule type" value="Genomic_DNA"/>
</dbReference>
<dbReference type="Pfam" id="PF00941">
    <property type="entry name" value="FAD_binding_5"/>
    <property type="match status" value="1"/>
</dbReference>